<dbReference type="Gene3D" id="1.20.1070.10">
    <property type="entry name" value="Rhodopsin 7-helix transmembrane proteins"/>
    <property type="match status" value="1"/>
</dbReference>
<keyword evidence="5" id="KW-0732">Signal</keyword>
<sequence>MTVGVGPWSMSPLWPLLWTVWGLSMRVTTVWGSSVSPILLKTTTVPSAEDLPNVTDATTSNYTGLSCVSLLPPRRGSFYVEAGSGVSLGSVLVFWCREGYQLVGSEKITCIIRAGAPQWSNYLPVCEAIPRPEDRGLRVAVLVSVVSGIVILAMSISFIICCLQERLSKKKEHRQDSRARKREKQRSSSQRGACWLEQEDGDWDAFPPPKVFHLSHRFPSESPLYLAGYRGYENRGYQRSQESLLKASAPGLYCTENQVYPHMVLQRVPTPTAPVYLHLTAQPAVSPPPPQVTSAYVNPAYHSSPHDTPRRPKTKQQKREGYRFLRAVSRARAFTMDHTETMTTYEAYENHLNSSLLLLNYKSKEFDVGELIYKCHNLSASDVWLGIKITSLAAGMPLNIAFFWLVMLSKNALTTYEVLCFNLASLNIVYSLCLPIDIYSVFQRPSESTLSAAEAISVCNLFSCPMLLASMCLERYLSVGRPQTHELLSQSKYRIGFSALVWLLMVIMGFVVYFAGVLSKAEALASVIGTLVVVGFLSLLGVACAMFNKGGGQSEGGGDAPDPKAVLKNVLAVLLPFTALYLPFMALDPFLVRLHAQGQQADMTHCHIVQALIAVPNFGIFIGPALYMPGAVKRVCCTKKEPDQTD</sequence>
<proteinExistence type="predicted"/>
<feature type="transmembrane region" description="Helical" evidence="4">
    <location>
        <begin position="418"/>
        <end position="442"/>
    </location>
</feature>
<feature type="domain" description="Sushi" evidence="6">
    <location>
        <begin position="65"/>
        <end position="128"/>
    </location>
</feature>
<dbReference type="EMBL" id="JAINUG010000148">
    <property type="protein sequence ID" value="KAJ8392218.1"/>
    <property type="molecule type" value="Genomic_DNA"/>
</dbReference>
<keyword evidence="4" id="KW-0812">Transmembrane</keyword>
<dbReference type="PANTHER" id="PTHR46879:SF2">
    <property type="entry name" value="MICROTUBULE-ASSOCIATED SERINE_THREONINE-PROTEIN KINASE 3"/>
    <property type="match status" value="1"/>
</dbReference>
<feature type="region of interest" description="Disordered" evidence="3">
    <location>
        <begin position="172"/>
        <end position="192"/>
    </location>
</feature>
<dbReference type="AlphaFoldDB" id="A0AAD7WD04"/>
<evidence type="ECO:0000256" key="3">
    <source>
        <dbReference type="SAM" id="MobiDB-lite"/>
    </source>
</evidence>
<protein>
    <recommendedName>
        <fullName evidence="6">Sushi domain-containing protein</fullName>
    </recommendedName>
</protein>
<feature type="chain" id="PRO_5041901059" description="Sushi domain-containing protein" evidence="5">
    <location>
        <begin position="33"/>
        <end position="646"/>
    </location>
</feature>
<dbReference type="Pfam" id="PF00084">
    <property type="entry name" value="Sushi"/>
    <property type="match status" value="1"/>
</dbReference>
<evidence type="ECO:0000256" key="4">
    <source>
        <dbReference type="SAM" id="Phobius"/>
    </source>
</evidence>
<evidence type="ECO:0000313" key="7">
    <source>
        <dbReference type="EMBL" id="KAJ8392218.1"/>
    </source>
</evidence>
<dbReference type="Gene3D" id="2.10.70.10">
    <property type="entry name" value="Complement Module, domain 1"/>
    <property type="match status" value="1"/>
</dbReference>
<comment type="caution">
    <text evidence="7">The sequence shown here is derived from an EMBL/GenBank/DDBJ whole genome shotgun (WGS) entry which is preliminary data.</text>
</comment>
<dbReference type="InterPro" id="IPR053067">
    <property type="entry name" value="SUSD3"/>
</dbReference>
<feature type="transmembrane region" description="Helical" evidence="4">
    <location>
        <begin position="139"/>
        <end position="160"/>
    </location>
</feature>
<name>A0AAD7WD04_9TELE</name>
<evidence type="ECO:0000256" key="2">
    <source>
        <dbReference type="PROSITE-ProRule" id="PRU00302"/>
    </source>
</evidence>
<dbReference type="PROSITE" id="PS50923">
    <property type="entry name" value="SUSHI"/>
    <property type="match status" value="1"/>
</dbReference>
<organism evidence="7 8">
    <name type="scientific">Aldrovandia affinis</name>
    <dbReference type="NCBI Taxonomy" id="143900"/>
    <lineage>
        <taxon>Eukaryota</taxon>
        <taxon>Metazoa</taxon>
        <taxon>Chordata</taxon>
        <taxon>Craniata</taxon>
        <taxon>Vertebrata</taxon>
        <taxon>Euteleostomi</taxon>
        <taxon>Actinopterygii</taxon>
        <taxon>Neopterygii</taxon>
        <taxon>Teleostei</taxon>
        <taxon>Notacanthiformes</taxon>
        <taxon>Halosauridae</taxon>
        <taxon>Aldrovandia</taxon>
    </lineage>
</organism>
<keyword evidence="8" id="KW-1185">Reference proteome</keyword>
<reference evidence="7" key="1">
    <citation type="journal article" date="2023" name="Science">
        <title>Genome structures resolve the early diversification of teleost fishes.</title>
        <authorList>
            <person name="Parey E."/>
            <person name="Louis A."/>
            <person name="Montfort J."/>
            <person name="Bouchez O."/>
            <person name="Roques C."/>
            <person name="Iampietro C."/>
            <person name="Lluch J."/>
            <person name="Castinel A."/>
            <person name="Donnadieu C."/>
            <person name="Desvignes T."/>
            <person name="Floi Bucao C."/>
            <person name="Jouanno E."/>
            <person name="Wen M."/>
            <person name="Mejri S."/>
            <person name="Dirks R."/>
            <person name="Jansen H."/>
            <person name="Henkel C."/>
            <person name="Chen W.J."/>
            <person name="Zahm M."/>
            <person name="Cabau C."/>
            <person name="Klopp C."/>
            <person name="Thompson A.W."/>
            <person name="Robinson-Rechavi M."/>
            <person name="Braasch I."/>
            <person name="Lecointre G."/>
            <person name="Bobe J."/>
            <person name="Postlethwait J.H."/>
            <person name="Berthelot C."/>
            <person name="Roest Crollius H."/>
            <person name="Guiguen Y."/>
        </authorList>
    </citation>
    <scope>NUCLEOTIDE SEQUENCE</scope>
    <source>
        <strain evidence="7">NC1722</strain>
    </source>
</reference>
<feature type="transmembrane region" description="Helical" evidence="4">
    <location>
        <begin position="495"/>
        <end position="517"/>
    </location>
</feature>
<accession>A0AAD7WD04</accession>
<dbReference type="InterPro" id="IPR000436">
    <property type="entry name" value="Sushi_SCR_CCP_dom"/>
</dbReference>
<keyword evidence="4" id="KW-1133">Transmembrane helix</keyword>
<dbReference type="CDD" id="cd00033">
    <property type="entry name" value="CCP"/>
    <property type="match status" value="1"/>
</dbReference>
<feature type="transmembrane region" description="Helical" evidence="4">
    <location>
        <begin position="383"/>
        <end position="406"/>
    </location>
</feature>
<keyword evidence="4" id="KW-0472">Membrane</keyword>
<dbReference type="Proteomes" id="UP001221898">
    <property type="component" value="Unassembled WGS sequence"/>
</dbReference>
<feature type="disulfide bond" evidence="2">
    <location>
        <begin position="67"/>
        <end position="110"/>
    </location>
</feature>
<dbReference type="SUPFAM" id="SSF81321">
    <property type="entry name" value="Family A G protein-coupled receptor-like"/>
    <property type="match status" value="1"/>
</dbReference>
<gene>
    <name evidence="7" type="ORF">AAFF_G00077860</name>
</gene>
<dbReference type="PANTHER" id="PTHR46879">
    <property type="entry name" value="SUSHI DOMAIN-CONTAINING PROTEIN 3"/>
    <property type="match status" value="1"/>
</dbReference>
<dbReference type="SMART" id="SM00032">
    <property type="entry name" value="CCP"/>
    <property type="match status" value="1"/>
</dbReference>
<evidence type="ECO:0000313" key="8">
    <source>
        <dbReference type="Proteomes" id="UP001221898"/>
    </source>
</evidence>
<comment type="caution">
    <text evidence="2">Lacks conserved residue(s) required for the propagation of feature annotation.</text>
</comment>
<dbReference type="InterPro" id="IPR035976">
    <property type="entry name" value="Sushi/SCR/CCP_sf"/>
</dbReference>
<keyword evidence="1 2" id="KW-1015">Disulfide bond</keyword>
<feature type="transmembrane region" description="Helical" evidence="4">
    <location>
        <begin position="523"/>
        <end position="545"/>
    </location>
</feature>
<feature type="region of interest" description="Disordered" evidence="3">
    <location>
        <begin position="284"/>
        <end position="319"/>
    </location>
</feature>
<keyword evidence="2" id="KW-0768">Sushi</keyword>
<dbReference type="SUPFAM" id="SSF57535">
    <property type="entry name" value="Complement control module/SCR domain"/>
    <property type="match status" value="1"/>
</dbReference>
<evidence type="ECO:0000256" key="1">
    <source>
        <dbReference type="ARBA" id="ARBA00023157"/>
    </source>
</evidence>
<evidence type="ECO:0000259" key="6">
    <source>
        <dbReference type="PROSITE" id="PS50923"/>
    </source>
</evidence>
<evidence type="ECO:0000256" key="5">
    <source>
        <dbReference type="SAM" id="SignalP"/>
    </source>
</evidence>
<feature type="signal peptide" evidence="5">
    <location>
        <begin position="1"/>
        <end position="32"/>
    </location>
</feature>
<feature type="transmembrane region" description="Helical" evidence="4">
    <location>
        <begin position="566"/>
        <end position="587"/>
    </location>
</feature>
<feature type="transmembrane region" description="Helical" evidence="4">
    <location>
        <begin position="607"/>
        <end position="627"/>
    </location>
</feature>